<proteinExistence type="inferred from homology"/>
<gene>
    <name evidence="2" type="ORF">GNLVRS02_ARAD1C34782g</name>
</gene>
<dbReference type="EMBL" id="HG937693">
    <property type="protein sequence ID" value="CDP35404.1"/>
    <property type="molecule type" value="Genomic_DNA"/>
</dbReference>
<dbReference type="PANTHER" id="PTHR15665:SF1">
    <property type="entry name" value="PROTEIN ASTEROID HOMOLOG 1"/>
    <property type="match status" value="1"/>
</dbReference>
<organism evidence="2">
    <name type="scientific">Blastobotrys adeninivorans</name>
    <name type="common">Yeast</name>
    <name type="synonym">Arxula adeninivorans</name>
    <dbReference type="NCBI Taxonomy" id="409370"/>
    <lineage>
        <taxon>Eukaryota</taxon>
        <taxon>Fungi</taxon>
        <taxon>Dikarya</taxon>
        <taxon>Ascomycota</taxon>
        <taxon>Saccharomycotina</taxon>
        <taxon>Dipodascomycetes</taxon>
        <taxon>Dipodascales</taxon>
        <taxon>Trichomonascaceae</taxon>
        <taxon>Blastobotrys</taxon>
    </lineage>
</organism>
<evidence type="ECO:0000256" key="1">
    <source>
        <dbReference type="ARBA" id="ARBA00007398"/>
    </source>
</evidence>
<reference evidence="2" key="2">
    <citation type="submission" date="2014-06" db="EMBL/GenBank/DDBJ databases">
        <title>The complete genome of Blastobotrys (Arxula) adeninivorans LS3 - a yeast of biotechnological interest.</title>
        <authorList>
            <person name="Kunze G."/>
            <person name="Gaillardin C."/>
            <person name="Czernicka M."/>
            <person name="Durrens P."/>
            <person name="Martin T."/>
            <person name="Boer E."/>
            <person name="Gabaldon T."/>
            <person name="Cruz J."/>
            <person name="Talla E."/>
            <person name="Marck C."/>
            <person name="Goffeau A."/>
            <person name="Barbe V."/>
            <person name="Baret P."/>
            <person name="Baronian K."/>
            <person name="Beier S."/>
            <person name="Bleykasten C."/>
            <person name="Bode R."/>
            <person name="Casaregola S."/>
            <person name="Despons L."/>
            <person name="Fairhead C."/>
            <person name="Giersberg M."/>
            <person name="Gierski P."/>
            <person name="Hahnel U."/>
            <person name="Hartmann A."/>
            <person name="Jankowska D."/>
            <person name="Jubin C."/>
            <person name="Jung P."/>
            <person name="Lafontaine I."/>
            <person name="Leh-Louis V."/>
            <person name="Lemaire M."/>
            <person name="Marcet-Houben M."/>
            <person name="Mascher M."/>
            <person name="Morel G."/>
            <person name="Richard G.-F."/>
            <person name="Riechen J."/>
            <person name="Sacerdot C."/>
            <person name="Sarkar A."/>
            <person name="Savel G."/>
            <person name="Schacherer J."/>
            <person name="Sherman D."/>
            <person name="Straub M.-L."/>
            <person name="Stein N."/>
            <person name="Thierry A."/>
            <person name="Trautwein-Schult A."/>
            <person name="Westhof E."/>
            <person name="Worch S."/>
            <person name="Dujon B."/>
            <person name="Souciet J.-L."/>
            <person name="Wincker P."/>
            <person name="Scholz U."/>
            <person name="Neuveglise N."/>
        </authorList>
    </citation>
    <scope>NUCLEOTIDE SEQUENCE</scope>
    <source>
        <strain evidence="2">LS3</strain>
    </source>
</reference>
<accession>A0A060T3L9</accession>
<dbReference type="Gene3D" id="3.40.50.1010">
    <property type="entry name" value="5'-nuclease"/>
    <property type="match status" value="1"/>
</dbReference>
<name>A0A060T3L9_BLAAD</name>
<dbReference type="SUPFAM" id="SSF88723">
    <property type="entry name" value="PIN domain-like"/>
    <property type="match status" value="1"/>
</dbReference>
<dbReference type="PANTHER" id="PTHR15665">
    <property type="entry name" value="ASTEROID PROTEIN"/>
    <property type="match status" value="1"/>
</dbReference>
<evidence type="ECO:0000313" key="2">
    <source>
        <dbReference type="EMBL" id="CDP35404.1"/>
    </source>
</evidence>
<sequence>MGIPGLTGRVERHKTKVHDDELGKYTAIVDGPSLAYHVCEAIKIKGDCGSYRCYRRTAVKYIRKLLALFKKVEFYFDGALPESKTHVRLSRANQRINNGFVPVLASTLLCDVLEVDFPDVETVIVADEADNAIACVVEENSNGPVMIVSSDSDFYTYMFSRDDIYIMNPKWCDLSGNTPIIYRIQLQSGKRTLVEEALRKDPPKKFSKTDVTGVFPKAHELVNSSNLSERVISYLPIVYEDRNSAPAWECGARYRAHAYIQLLEKFDVDTVLEYYRSGSAYLPKRLALVEMEDIDELKSRENLIESIIDEILTNRGPGQAFRNQIVKYCELVIEGHDDDDDDDNDIAKTLSSLRYTLPMQQVFAKLQAVIYSLLLLQSTGVKLGIRLYTWHIEWAKFLACQDAI</sequence>
<comment type="similarity">
    <text evidence="1">Belongs to the asteroid family.</text>
</comment>
<dbReference type="InterPro" id="IPR029060">
    <property type="entry name" value="PIN-like_dom_sf"/>
</dbReference>
<reference evidence="2" key="1">
    <citation type="submission" date="2014-02" db="EMBL/GenBank/DDBJ databases">
        <authorList>
            <person name="Genoscope - CEA"/>
        </authorList>
    </citation>
    <scope>NUCLEOTIDE SEQUENCE</scope>
    <source>
        <strain evidence="2">LS3</strain>
    </source>
</reference>
<dbReference type="AlphaFoldDB" id="A0A060T3L9"/>
<protein>
    <submittedName>
        <fullName evidence="2">ARAD1C34782p</fullName>
    </submittedName>
</protein>
<dbReference type="InterPro" id="IPR026832">
    <property type="entry name" value="Asteroid"/>
</dbReference>